<dbReference type="GO" id="GO:0006352">
    <property type="term" value="P:DNA-templated transcription initiation"/>
    <property type="evidence" value="ECO:0007669"/>
    <property type="project" value="InterPro"/>
</dbReference>
<dbReference type="Proteomes" id="UP000027746">
    <property type="component" value="Unassembled WGS sequence"/>
</dbReference>
<comment type="caution">
    <text evidence="1">The sequence shown here is derived from an EMBL/GenBank/DDBJ whole genome shotgun (WGS) entry which is preliminary data.</text>
</comment>
<evidence type="ECO:0000313" key="2">
    <source>
        <dbReference type="Proteomes" id="UP000027746"/>
    </source>
</evidence>
<sequence>MTYKEPEELYDEYLALSPRDKKRLTLVAKKYAAFTKDLEPEDLIQEALMKVFEEKRSCKSDLDVFTFLAGAMRSLANNQIEMRARRRDANMLEVQHAKYDLLTEHRSNPDHLNGEETIIDEETERAFQDFLLEACNGCEKTQLVLLGGFDGLRGTDLCETAGVSKQELATIHRRIGRMMDRFKRERSVS</sequence>
<accession>A0A073IXS5</accession>
<dbReference type="GeneID" id="68871973"/>
<dbReference type="SUPFAM" id="SSF88946">
    <property type="entry name" value="Sigma2 domain of RNA polymerase sigma factors"/>
    <property type="match status" value="1"/>
</dbReference>
<gene>
    <name evidence="1" type="ORF">SUH3_06615</name>
</gene>
<dbReference type="OrthoDB" id="7408726at2"/>
<reference evidence="1 2" key="1">
    <citation type="submission" date="2014-01" db="EMBL/GenBank/DDBJ databases">
        <title>Sulfitobacter sp. H3 (MCCC 1A00686) Genome Sequencing.</title>
        <authorList>
            <person name="Lai Q."/>
            <person name="Hong Z."/>
        </authorList>
    </citation>
    <scope>NUCLEOTIDE SEQUENCE [LARGE SCALE GENOMIC DNA]</scope>
    <source>
        <strain evidence="1 2">H3</strain>
    </source>
</reference>
<dbReference type="Gene3D" id="1.10.1740.10">
    <property type="match status" value="1"/>
</dbReference>
<protein>
    <recommendedName>
        <fullName evidence="3">RNA polymerase sigma factor</fullName>
    </recommendedName>
</protein>
<dbReference type="RefSeq" id="WP_037929678.1">
    <property type="nucleotide sequence ID" value="NZ_CP054602.1"/>
</dbReference>
<evidence type="ECO:0008006" key="3">
    <source>
        <dbReference type="Google" id="ProtNLM"/>
    </source>
</evidence>
<keyword evidence="2" id="KW-1185">Reference proteome</keyword>
<name>A0A073IXS5_9RHOB</name>
<proteinExistence type="predicted"/>
<dbReference type="EMBL" id="JAMD01000013">
    <property type="protein sequence ID" value="KEJ94509.1"/>
    <property type="molecule type" value="Genomic_DNA"/>
</dbReference>
<evidence type="ECO:0000313" key="1">
    <source>
        <dbReference type="EMBL" id="KEJ94509.1"/>
    </source>
</evidence>
<dbReference type="AlphaFoldDB" id="A0A073IXS5"/>
<dbReference type="InterPro" id="IPR013325">
    <property type="entry name" value="RNA_pol_sigma_r2"/>
</dbReference>
<dbReference type="GO" id="GO:0003700">
    <property type="term" value="F:DNA-binding transcription factor activity"/>
    <property type="evidence" value="ECO:0007669"/>
    <property type="project" value="InterPro"/>
</dbReference>
<organism evidence="1 2">
    <name type="scientific">Pseudosulfitobacter pseudonitzschiae</name>
    <dbReference type="NCBI Taxonomy" id="1402135"/>
    <lineage>
        <taxon>Bacteria</taxon>
        <taxon>Pseudomonadati</taxon>
        <taxon>Pseudomonadota</taxon>
        <taxon>Alphaproteobacteria</taxon>
        <taxon>Rhodobacterales</taxon>
        <taxon>Roseobacteraceae</taxon>
        <taxon>Pseudosulfitobacter</taxon>
    </lineage>
</organism>